<dbReference type="EMBL" id="JACHOB010000004">
    <property type="protein sequence ID" value="MBB4659666.1"/>
    <property type="molecule type" value="Genomic_DNA"/>
</dbReference>
<comment type="caution">
    <text evidence="10">The sequence shown here is derived from an EMBL/GenBank/DDBJ whole genome shotgun (WGS) entry which is preliminary data.</text>
</comment>
<feature type="domain" description="Fatty acid hydroxylase" evidence="9">
    <location>
        <begin position="90"/>
        <end position="224"/>
    </location>
</feature>
<protein>
    <submittedName>
        <fullName evidence="10">Sterol desaturase/sphingolipid hydroxylase (Fatty acid hydroxylase superfamily)</fullName>
    </submittedName>
</protein>
<evidence type="ECO:0000256" key="8">
    <source>
        <dbReference type="SAM" id="Phobius"/>
    </source>
</evidence>
<dbReference type="InterPro" id="IPR051689">
    <property type="entry name" value="Sterol_desaturase/TMEM195"/>
</dbReference>
<organism evidence="10 11">
    <name type="scientific">Parvularcula dongshanensis</name>
    <dbReference type="NCBI Taxonomy" id="1173995"/>
    <lineage>
        <taxon>Bacteria</taxon>
        <taxon>Pseudomonadati</taxon>
        <taxon>Pseudomonadota</taxon>
        <taxon>Alphaproteobacteria</taxon>
        <taxon>Parvularculales</taxon>
        <taxon>Parvularculaceae</taxon>
        <taxon>Parvularcula</taxon>
    </lineage>
</organism>
<dbReference type="Proteomes" id="UP000563524">
    <property type="component" value="Unassembled WGS sequence"/>
</dbReference>
<dbReference type="GO" id="GO:0005506">
    <property type="term" value="F:iron ion binding"/>
    <property type="evidence" value="ECO:0007669"/>
    <property type="project" value="InterPro"/>
</dbReference>
<name>A0A840I3T9_9PROT</name>
<dbReference type="GO" id="GO:0012505">
    <property type="term" value="C:endomembrane system"/>
    <property type="evidence" value="ECO:0007669"/>
    <property type="project" value="UniProtKB-SubCell"/>
</dbReference>
<evidence type="ECO:0000256" key="4">
    <source>
        <dbReference type="ARBA" id="ARBA00023002"/>
    </source>
</evidence>
<dbReference type="GO" id="GO:0006643">
    <property type="term" value="P:membrane lipid metabolic process"/>
    <property type="evidence" value="ECO:0007669"/>
    <property type="project" value="TreeGrafter"/>
</dbReference>
<feature type="transmembrane region" description="Helical" evidence="8">
    <location>
        <begin position="45"/>
        <end position="67"/>
    </location>
</feature>
<dbReference type="AlphaFoldDB" id="A0A840I3T9"/>
<evidence type="ECO:0000256" key="3">
    <source>
        <dbReference type="ARBA" id="ARBA00022989"/>
    </source>
</evidence>
<evidence type="ECO:0000259" key="9">
    <source>
        <dbReference type="Pfam" id="PF04116"/>
    </source>
</evidence>
<dbReference type="Pfam" id="PF04116">
    <property type="entry name" value="FA_hydroxylase"/>
    <property type="match status" value="1"/>
</dbReference>
<evidence type="ECO:0000256" key="7">
    <source>
        <dbReference type="SAM" id="MobiDB-lite"/>
    </source>
</evidence>
<dbReference type="PANTHER" id="PTHR21624:SF1">
    <property type="entry name" value="ALKYLGLYCEROL MONOOXYGENASE"/>
    <property type="match status" value="1"/>
</dbReference>
<keyword evidence="4" id="KW-0560">Oxidoreductase</keyword>
<proteinExistence type="predicted"/>
<feature type="transmembrane region" description="Helical" evidence="8">
    <location>
        <begin position="12"/>
        <end position="33"/>
    </location>
</feature>
<evidence type="ECO:0000313" key="11">
    <source>
        <dbReference type="Proteomes" id="UP000563524"/>
    </source>
</evidence>
<keyword evidence="6 8" id="KW-0472">Membrane</keyword>
<gene>
    <name evidence="10" type="ORF">GGQ59_002203</name>
</gene>
<keyword evidence="3 8" id="KW-1133">Transmembrane helix</keyword>
<keyword evidence="5" id="KW-0443">Lipid metabolism</keyword>
<feature type="compositionally biased region" description="Pro residues" evidence="7">
    <location>
        <begin position="310"/>
        <end position="324"/>
    </location>
</feature>
<feature type="region of interest" description="Disordered" evidence="7">
    <location>
        <begin position="282"/>
        <end position="330"/>
    </location>
</feature>
<evidence type="ECO:0000256" key="5">
    <source>
        <dbReference type="ARBA" id="ARBA00023098"/>
    </source>
</evidence>
<dbReference type="InterPro" id="IPR006694">
    <property type="entry name" value="Fatty_acid_hydroxylase"/>
</dbReference>
<comment type="subcellular location">
    <subcellularLocation>
        <location evidence="1">Endomembrane system</location>
        <topology evidence="1">Multi-pass membrane protein</topology>
    </subcellularLocation>
</comment>
<dbReference type="GO" id="GO:0016020">
    <property type="term" value="C:membrane"/>
    <property type="evidence" value="ECO:0007669"/>
    <property type="project" value="GOC"/>
</dbReference>
<evidence type="ECO:0000256" key="2">
    <source>
        <dbReference type="ARBA" id="ARBA00022692"/>
    </source>
</evidence>
<feature type="transmembrane region" description="Helical" evidence="8">
    <location>
        <begin position="73"/>
        <end position="95"/>
    </location>
</feature>
<keyword evidence="11" id="KW-1185">Reference proteome</keyword>
<dbReference type="GO" id="GO:0008610">
    <property type="term" value="P:lipid biosynthetic process"/>
    <property type="evidence" value="ECO:0007669"/>
    <property type="project" value="InterPro"/>
</dbReference>
<dbReference type="PANTHER" id="PTHR21624">
    <property type="entry name" value="STEROL DESATURASE-RELATED PROTEIN"/>
    <property type="match status" value="1"/>
</dbReference>
<evidence type="ECO:0000256" key="1">
    <source>
        <dbReference type="ARBA" id="ARBA00004127"/>
    </source>
</evidence>
<accession>A0A840I3T9</accession>
<sequence>MSPDELPDLSSFAAPVYIAFILLEIALITTARARGAYESKDATTSLFMGAGNVAFGLLLAGTVYAAIYAGLLWLHRFALLDIGLSLWAVAACFVLDDLAYYWSHRFSHEVRWAWANHVVHHSSRHYNLTTSLRQPWFGFTTGLFVLKVPLVLIGFHPGLIAFCSSLNLLYQFFIHTETVGRLPRWAEAVFNTPSHHRVHHGRNPRYLDANYGGVLIVWDRLFGTFVPEDETEPVAYGLVSDIATFNPLRVAVHEYVSIGRDVGRPGLTMRQRLAYAFARPGWSHDGSRKTSAQIKRAASLTPRGEVTQAPAPPEDLTPPRPAPAGTPLRS</sequence>
<evidence type="ECO:0000313" key="10">
    <source>
        <dbReference type="EMBL" id="MBB4659666.1"/>
    </source>
</evidence>
<evidence type="ECO:0000256" key="6">
    <source>
        <dbReference type="ARBA" id="ARBA00023136"/>
    </source>
</evidence>
<reference evidence="10 11" key="1">
    <citation type="submission" date="2020-08" db="EMBL/GenBank/DDBJ databases">
        <title>Genomic Encyclopedia of Type Strains, Phase IV (KMG-IV): sequencing the most valuable type-strain genomes for metagenomic binning, comparative biology and taxonomic classification.</title>
        <authorList>
            <person name="Goeker M."/>
        </authorList>
    </citation>
    <scope>NUCLEOTIDE SEQUENCE [LARGE SCALE GENOMIC DNA]</scope>
    <source>
        <strain evidence="10 11">DSM 102850</strain>
    </source>
</reference>
<dbReference type="GO" id="GO:0050479">
    <property type="term" value="F:glyceryl-ether monooxygenase activity"/>
    <property type="evidence" value="ECO:0007669"/>
    <property type="project" value="TreeGrafter"/>
</dbReference>
<feature type="transmembrane region" description="Helical" evidence="8">
    <location>
        <begin position="136"/>
        <end position="155"/>
    </location>
</feature>
<keyword evidence="2 8" id="KW-0812">Transmembrane</keyword>
<dbReference type="RefSeq" id="WP_183818476.1">
    <property type="nucleotide sequence ID" value="NZ_JACHOB010000004.1"/>
</dbReference>